<evidence type="ECO:0000313" key="3">
    <source>
        <dbReference type="Proteomes" id="UP000314980"/>
    </source>
</evidence>
<comment type="similarity">
    <text evidence="1">Belongs to the glycosyl hydrolase 1 family.</text>
</comment>
<gene>
    <name evidence="2" type="primary">LCT</name>
</gene>
<dbReference type="Proteomes" id="UP000314980">
    <property type="component" value="Unassembled WGS sequence"/>
</dbReference>
<organism evidence="2 3">
    <name type="scientific">Lates calcarifer</name>
    <name type="common">Barramundi</name>
    <name type="synonym">Holocentrus calcarifer</name>
    <dbReference type="NCBI Taxonomy" id="8187"/>
    <lineage>
        <taxon>Eukaryota</taxon>
        <taxon>Metazoa</taxon>
        <taxon>Chordata</taxon>
        <taxon>Craniata</taxon>
        <taxon>Vertebrata</taxon>
        <taxon>Euteleostomi</taxon>
        <taxon>Actinopterygii</taxon>
        <taxon>Neopterygii</taxon>
        <taxon>Teleostei</taxon>
        <taxon>Neoteleostei</taxon>
        <taxon>Acanthomorphata</taxon>
        <taxon>Carangaria</taxon>
        <taxon>Carangaria incertae sedis</taxon>
        <taxon>Centropomidae</taxon>
        <taxon>Lates</taxon>
    </lineage>
</organism>
<name>A0A4W6G8N2_LATCA</name>
<dbReference type="SUPFAM" id="SSF51445">
    <property type="entry name" value="(Trans)glycosidases"/>
    <property type="match status" value="2"/>
</dbReference>
<dbReference type="GO" id="GO:0005975">
    <property type="term" value="P:carbohydrate metabolic process"/>
    <property type="evidence" value="ECO:0007669"/>
    <property type="project" value="InterPro"/>
</dbReference>
<dbReference type="Gene3D" id="3.20.20.80">
    <property type="entry name" value="Glycosidases"/>
    <property type="match status" value="2"/>
</dbReference>
<reference evidence="3" key="1">
    <citation type="submission" date="2015-09" db="EMBL/GenBank/DDBJ databases">
        <authorList>
            <person name="Sai Rama Sridatta P."/>
        </authorList>
    </citation>
    <scope>NUCLEOTIDE SEQUENCE [LARGE SCALE GENOMIC DNA]</scope>
</reference>
<evidence type="ECO:0000256" key="1">
    <source>
        <dbReference type="RuleBase" id="RU003690"/>
    </source>
</evidence>
<dbReference type="InterPro" id="IPR033132">
    <property type="entry name" value="GH_1_N_CS"/>
</dbReference>
<dbReference type="Ensembl" id="ENSLCAT00010061914.1">
    <property type="protein sequence ID" value="ENSLCAP00010060294.1"/>
    <property type="gene ID" value="ENSLCAG00010028049.1"/>
</dbReference>
<dbReference type="PANTHER" id="PTHR10353:SF38">
    <property type="entry name" value="LACTASE_PHLORIZIN HYDROLASE"/>
    <property type="match status" value="1"/>
</dbReference>
<dbReference type="PANTHER" id="PTHR10353">
    <property type="entry name" value="GLYCOSYL HYDROLASE"/>
    <property type="match status" value="1"/>
</dbReference>
<protein>
    <submittedName>
        <fullName evidence="2">Lactase</fullName>
    </submittedName>
</protein>
<keyword evidence="3" id="KW-1185">Reference proteome</keyword>
<evidence type="ECO:0000313" key="2">
    <source>
        <dbReference type="Ensembl" id="ENSLCAP00010060294.1"/>
    </source>
</evidence>
<dbReference type="GO" id="GO:0008422">
    <property type="term" value="F:beta-glucosidase activity"/>
    <property type="evidence" value="ECO:0007669"/>
    <property type="project" value="TreeGrafter"/>
</dbReference>
<dbReference type="InterPro" id="IPR001360">
    <property type="entry name" value="Glyco_hydro_1"/>
</dbReference>
<accession>A0A4W6G8N2</accession>
<proteinExistence type="inferred from homology"/>
<dbReference type="InterPro" id="IPR017853">
    <property type="entry name" value="GH"/>
</dbReference>
<dbReference type="AlphaFoldDB" id="A0A4W6G8N2"/>
<dbReference type="PROSITE" id="PS00653">
    <property type="entry name" value="GLYCOSYL_HYDROL_F1_2"/>
    <property type="match status" value="1"/>
</dbReference>
<dbReference type="Pfam" id="PF00232">
    <property type="entry name" value="Glyco_hydro_1"/>
    <property type="match status" value="2"/>
</dbReference>
<sequence length="204" mass="23180">MKKLYHYGTFPQGFSWGVSSSAYQIEGGWNADGKGPSVWDTFTQKPGSIPGNPNGNVACDSYHRLDEDFYMLRALRVKSYRFSLSWSRIFPDGRRSSLNQKAHNLDGVKVKGYTATSLMDSFEWLNGYKVGFGLHHVDFANPNRPRTPKRSAHYYYQVMRDNGFPLPDDEKTLYGQFPKTFKWSTASAAYQVCNASTLAEMTSH</sequence>
<dbReference type="GeneTree" id="ENSGT00940000155324"/>
<reference evidence="2" key="2">
    <citation type="submission" date="2025-08" db="UniProtKB">
        <authorList>
            <consortium name="Ensembl"/>
        </authorList>
    </citation>
    <scope>IDENTIFICATION</scope>
</reference>
<reference evidence="2" key="3">
    <citation type="submission" date="2025-09" db="UniProtKB">
        <authorList>
            <consortium name="Ensembl"/>
        </authorList>
    </citation>
    <scope>IDENTIFICATION</scope>
</reference>